<dbReference type="Proteomes" id="UP000008461">
    <property type="component" value="Chromosome"/>
</dbReference>
<evidence type="ECO:0000256" key="5">
    <source>
        <dbReference type="RuleBase" id="RU362118"/>
    </source>
</evidence>
<proteinExistence type="inferred from homology"/>
<dbReference type="RefSeq" id="WP_013767787.1">
    <property type="nucleotide sequence ID" value="NC_015510.1"/>
</dbReference>
<dbReference type="EMBL" id="CP002691">
    <property type="protein sequence ID" value="AEE53253.1"/>
    <property type="molecule type" value="Genomic_DNA"/>
</dbReference>
<dbReference type="GO" id="GO:0030170">
    <property type="term" value="F:pyridoxal phosphate binding"/>
    <property type="evidence" value="ECO:0007669"/>
    <property type="project" value="InterPro"/>
</dbReference>
<feature type="modified residue" description="N6-(pyridoxal phosphate)lysine" evidence="4">
    <location>
        <position position="198"/>
    </location>
</feature>
<dbReference type="Gene3D" id="3.40.640.10">
    <property type="entry name" value="Type I PLP-dependent aspartate aminotransferase-like (Major domain)"/>
    <property type="match status" value="1"/>
</dbReference>
<dbReference type="GO" id="GO:0004123">
    <property type="term" value="F:cystathionine gamma-lyase activity"/>
    <property type="evidence" value="ECO:0007669"/>
    <property type="project" value="TreeGrafter"/>
</dbReference>
<evidence type="ECO:0000313" key="7">
    <source>
        <dbReference type="Proteomes" id="UP000008461"/>
    </source>
</evidence>
<evidence type="ECO:0000256" key="3">
    <source>
        <dbReference type="ARBA" id="ARBA00022898"/>
    </source>
</evidence>
<protein>
    <submittedName>
        <fullName evidence="6">Cys/Met metabolism pyridoxal-phosphate-dependent protein</fullName>
    </submittedName>
</protein>
<dbReference type="GO" id="GO:0019343">
    <property type="term" value="P:cysteine biosynthetic process via cystathionine"/>
    <property type="evidence" value="ECO:0007669"/>
    <property type="project" value="TreeGrafter"/>
</dbReference>
<dbReference type="Gene3D" id="3.90.1150.10">
    <property type="entry name" value="Aspartate Aminotransferase, domain 1"/>
    <property type="match status" value="1"/>
</dbReference>
<evidence type="ECO:0000313" key="6">
    <source>
        <dbReference type="EMBL" id="AEE53253.1"/>
    </source>
</evidence>
<comment type="cofactor">
    <cofactor evidence="1 5">
        <name>pyridoxal 5'-phosphate</name>
        <dbReference type="ChEBI" id="CHEBI:597326"/>
    </cofactor>
</comment>
<dbReference type="InterPro" id="IPR015424">
    <property type="entry name" value="PyrdxlP-dep_Trfase"/>
</dbReference>
<dbReference type="PIRSF" id="PIRSF001434">
    <property type="entry name" value="CGS"/>
    <property type="match status" value="1"/>
</dbReference>
<sequence length="377" mass="41294">MPELHLNTQAVHAGYEPEKQFGSVSQPLILTTTFERENGVPREHIYTRNENPNRISLETKLAILEGGADAIAFASGQAAAFAVFQAVLEPGAHVLIPDDCYHGIRTLFAQVYQGWQINCEEVDMSVVSHVADAIRPETKLIWIETPTNPKLKIFDIQGIAKVATDKGIPVACDNTWATPFFQRPFELGVDIVMHSTTKYFGGHSDILGGAVILREKGTIAARIRAIQGTGGGVPSPFDCWLLNRSLATFPLRMPVHSSNAQALAQFLHHQAAIERVYYPGLPTHPNHEVAKTQMQGGFGGMLSIEVKGGMEKAIELAENLQIFTHATSLGGVESLIEHRRSAEGLHPRSPDNLLRVSVGIEFVGDLIRDFEQALARL</sequence>
<dbReference type="InterPro" id="IPR054542">
    <property type="entry name" value="Cys_met_metab_PP"/>
</dbReference>
<evidence type="ECO:0000256" key="2">
    <source>
        <dbReference type="ARBA" id="ARBA00009077"/>
    </source>
</evidence>
<reference key="2">
    <citation type="submission" date="2011-04" db="EMBL/GenBank/DDBJ databases">
        <title>Complete sequence of chromosome of Haliscomenobacter hydrossis DSM 1100.</title>
        <authorList>
            <consortium name="US DOE Joint Genome Institute (JGI-PGF)"/>
            <person name="Lucas S."/>
            <person name="Han J."/>
            <person name="Lapidus A."/>
            <person name="Bruce D."/>
            <person name="Goodwin L."/>
            <person name="Pitluck S."/>
            <person name="Peters L."/>
            <person name="Kyrpides N."/>
            <person name="Mavromatis K."/>
            <person name="Ivanova N."/>
            <person name="Ovchinnikova G."/>
            <person name="Pagani I."/>
            <person name="Daligault H."/>
            <person name="Detter J.C."/>
            <person name="Han C."/>
            <person name="Land M."/>
            <person name="Hauser L."/>
            <person name="Markowitz V."/>
            <person name="Cheng J.-F."/>
            <person name="Hugenholtz P."/>
            <person name="Woyke T."/>
            <person name="Wu D."/>
            <person name="Verbarg S."/>
            <person name="Frueling A."/>
            <person name="Brambilla E."/>
            <person name="Klenk H.-P."/>
            <person name="Eisen J.A."/>
        </authorList>
    </citation>
    <scope>NUCLEOTIDE SEQUENCE</scope>
    <source>
        <strain>DSM 1100</strain>
    </source>
</reference>
<comment type="similarity">
    <text evidence="2 5">Belongs to the trans-sulfuration enzymes family.</text>
</comment>
<dbReference type="InterPro" id="IPR015422">
    <property type="entry name" value="PyrdxlP-dep_Trfase_small"/>
</dbReference>
<dbReference type="Pfam" id="PF01053">
    <property type="entry name" value="Cys_Met_Meta_PP"/>
    <property type="match status" value="1"/>
</dbReference>
<accession>F4KR15</accession>
<name>F4KR15_HALH1</name>
<organism evidence="6 7">
    <name type="scientific">Haliscomenobacter hydrossis (strain ATCC 27775 / DSM 1100 / LMG 10767 / O)</name>
    <dbReference type="NCBI Taxonomy" id="760192"/>
    <lineage>
        <taxon>Bacteria</taxon>
        <taxon>Pseudomonadati</taxon>
        <taxon>Bacteroidota</taxon>
        <taxon>Saprospiria</taxon>
        <taxon>Saprospirales</taxon>
        <taxon>Haliscomenobacteraceae</taxon>
        <taxon>Haliscomenobacter</taxon>
    </lineage>
</organism>
<dbReference type="CDD" id="cd00614">
    <property type="entry name" value="CGS_like"/>
    <property type="match status" value="1"/>
</dbReference>
<dbReference type="InterPro" id="IPR015421">
    <property type="entry name" value="PyrdxlP-dep_Trfase_major"/>
</dbReference>
<evidence type="ECO:0000256" key="4">
    <source>
        <dbReference type="PIRSR" id="PIRSR001434-2"/>
    </source>
</evidence>
<dbReference type="PANTHER" id="PTHR11808:SF15">
    <property type="entry name" value="CYSTATHIONINE GAMMA-LYASE"/>
    <property type="match status" value="1"/>
</dbReference>
<gene>
    <name evidence="6" type="ordered locus">Halhy_5428</name>
</gene>
<reference evidence="6 7" key="1">
    <citation type="journal article" date="2011" name="Stand. Genomic Sci.">
        <title>Complete genome sequence of Haliscomenobacter hydrossis type strain (O).</title>
        <authorList>
            <consortium name="US DOE Joint Genome Institute (JGI-PGF)"/>
            <person name="Daligault H."/>
            <person name="Lapidus A."/>
            <person name="Zeytun A."/>
            <person name="Nolan M."/>
            <person name="Lucas S."/>
            <person name="Del Rio T.G."/>
            <person name="Tice H."/>
            <person name="Cheng J.F."/>
            <person name="Tapia R."/>
            <person name="Han C."/>
            <person name="Goodwin L."/>
            <person name="Pitluck S."/>
            <person name="Liolios K."/>
            <person name="Pagani I."/>
            <person name="Ivanova N."/>
            <person name="Huntemann M."/>
            <person name="Mavromatis K."/>
            <person name="Mikhailova N."/>
            <person name="Pati A."/>
            <person name="Chen A."/>
            <person name="Palaniappan K."/>
            <person name="Land M."/>
            <person name="Hauser L."/>
            <person name="Brambilla E.M."/>
            <person name="Rohde M."/>
            <person name="Verbarg S."/>
            <person name="Goker M."/>
            <person name="Bristow J."/>
            <person name="Eisen J.A."/>
            <person name="Markowitz V."/>
            <person name="Hugenholtz P."/>
            <person name="Kyrpides N.C."/>
            <person name="Klenk H.P."/>
            <person name="Woyke T."/>
        </authorList>
    </citation>
    <scope>NUCLEOTIDE SEQUENCE [LARGE SCALE GENOMIC DNA]</scope>
    <source>
        <strain evidence="7">ATCC 27775 / DSM 1100 / LMG 10767 / O</strain>
    </source>
</reference>
<keyword evidence="7" id="KW-1185">Reference proteome</keyword>
<dbReference type="eggNOG" id="COG0626">
    <property type="taxonomic scope" value="Bacteria"/>
</dbReference>
<dbReference type="KEGG" id="hhy:Halhy_5428"/>
<dbReference type="PANTHER" id="PTHR11808">
    <property type="entry name" value="TRANS-SULFURATION ENZYME FAMILY MEMBER"/>
    <property type="match status" value="1"/>
</dbReference>
<dbReference type="STRING" id="760192.Halhy_5428"/>
<dbReference type="GO" id="GO:0019346">
    <property type="term" value="P:transsulfuration"/>
    <property type="evidence" value="ECO:0007669"/>
    <property type="project" value="InterPro"/>
</dbReference>
<dbReference type="PROSITE" id="PS00868">
    <property type="entry name" value="CYS_MET_METAB_PP"/>
    <property type="match status" value="1"/>
</dbReference>
<dbReference type="SUPFAM" id="SSF53383">
    <property type="entry name" value="PLP-dependent transferases"/>
    <property type="match status" value="1"/>
</dbReference>
<dbReference type="GO" id="GO:0005737">
    <property type="term" value="C:cytoplasm"/>
    <property type="evidence" value="ECO:0007669"/>
    <property type="project" value="TreeGrafter"/>
</dbReference>
<dbReference type="HOGENOM" id="CLU_018986_2_0_10"/>
<keyword evidence="3 4" id="KW-0663">Pyridoxal phosphate</keyword>
<dbReference type="InterPro" id="IPR000277">
    <property type="entry name" value="Cys/Met-Metab_PyrdxlP-dep_enz"/>
</dbReference>
<evidence type="ECO:0000256" key="1">
    <source>
        <dbReference type="ARBA" id="ARBA00001933"/>
    </source>
</evidence>
<dbReference type="OrthoDB" id="9803729at2"/>
<dbReference type="FunFam" id="3.40.640.10:FF:000046">
    <property type="entry name" value="Cystathionine gamma-lyase"/>
    <property type="match status" value="1"/>
</dbReference>
<dbReference type="AlphaFoldDB" id="F4KR15"/>